<reference evidence="1" key="1">
    <citation type="submission" date="2018-10" db="EMBL/GenBank/DDBJ databases">
        <title>Hidden diversity of soil giant viruses.</title>
        <authorList>
            <person name="Schulz F."/>
            <person name="Alteio L."/>
            <person name="Goudeau D."/>
            <person name="Ryan E.M."/>
            <person name="Malmstrom R.R."/>
            <person name="Blanchard J."/>
            <person name="Woyke T."/>
        </authorList>
    </citation>
    <scope>NUCLEOTIDE SEQUENCE</scope>
    <source>
        <strain evidence="1">TEV1</strain>
    </source>
</reference>
<accession>A0A3G4ZM69</accession>
<sequence length="156" mass="17936">MQKSSGYAVHDSAECGFNYRAQRVLTHKLAYNPETNGSSIPFANDPTLEKEFNGQVQLENDKLTIQLFNKDNNKGLYFDDLLPLLRTLSNSLRPSQEREMSQKLLMACSLLEDKRAARVTDNFSESQIERDNPPNPNLLMPSQEEWMKIYDFIKST</sequence>
<organism evidence="1">
    <name type="scientific">Terrestrivirus sp</name>
    <dbReference type="NCBI Taxonomy" id="2487775"/>
    <lineage>
        <taxon>Viruses</taxon>
        <taxon>Varidnaviria</taxon>
        <taxon>Bamfordvirae</taxon>
        <taxon>Nucleocytoviricota</taxon>
        <taxon>Megaviricetes</taxon>
        <taxon>Imitervirales</taxon>
        <taxon>Mimiviridae</taxon>
        <taxon>Klosneuvirinae</taxon>
    </lineage>
</organism>
<evidence type="ECO:0000313" key="1">
    <source>
        <dbReference type="EMBL" id="AYV75131.1"/>
    </source>
</evidence>
<protein>
    <submittedName>
        <fullName evidence="1">Uncharacterized protein</fullName>
    </submittedName>
</protein>
<gene>
    <name evidence="1" type="ORF">Terrestrivirus1_5</name>
</gene>
<dbReference type="EMBL" id="MK071979">
    <property type="protein sequence ID" value="AYV75131.1"/>
    <property type="molecule type" value="Genomic_DNA"/>
</dbReference>
<name>A0A3G4ZM69_9VIRU</name>
<proteinExistence type="predicted"/>